<keyword evidence="3" id="KW-1185">Reference proteome</keyword>
<reference evidence="2 3" key="1">
    <citation type="journal article" date="2020" name="Antonie Van Leeuwenhoek">
        <title>Stenotrophomonas cyclobalanopsidis sp. nov., isolated from the leaf spot disease of Cyclobalanopsis patelliformis.</title>
        <authorList>
            <person name="Bian D.R."/>
            <person name="Xue H."/>
            <person name="Piao C.G."/>
            <person name="Li Y."/>
        </authorList>
    </citation>
    <scope>NUCLEOTIDE SEQUENCE [LARGE SCALE GENOMIC DNA]</scope>
    <source>
        <strain evidence="2 3">TPQG1-4</strain>
    </source>
</reference>
<keyword evidence="1" id="KW-0732">Signal</keyword>
<gene>
    <name evidence="2" type="ORF">FJU31_12945</name>
</gene>
<dbReference type="RefSeq" id="WP_150455113.1">
    <property type="nucleotide sequence ID" value="NZ_VYKI01000016.1"/>
</dbReference>
<evidence type="ECO:0000256" key="1">
    <source>
        <dbReference type="SAM" id="SignalP"/>
    </source>
</evidence>
<dbReference type="EMBL" id="VYKI01000016">
    <property type="protein sequence ID" value="KAA8996527.1"/>
    <property type="molecule type" value="Genomic_DNA"/>
</dbReference>
<protein>
    <submittedName>
        <fullName evidence="2">Uncharacterized protein</fullName>
    </submittedName>
</protein>
<dbReference type="PROSITE" id="PS51257">
    <property type="entry name" value="PROKAR_LIPOPROTEIN"/>
    <property type="match status" value="1"/>
</dbReference>
<name>A0ABQ6SZC4_9GAMM</name>
<proteinExistence type="predicted"/>
<dbReference type="Proteomes" id="UP000326367">
    <property type="component" value="Unassembled WGS sequence"/>
</dbReference>
<feature type="chain" id="PRO_5045123281" evidence="1">
    <location>
        <begin position="25"/>
        <end position="150"/>
    </location>
</feature>
<organism evidence="2 3">
    <name type="scientific">Stenotrophomonas cyclobalanopsidis</name>
    <dbReference type="NCBI Taxonomy" id="2771362"/>
    <lineage>
        <taxon>Bacteria</taxon>
        <taxon>Pseudomonadati</taxon>
        <taxon>Pseudomonadota</taxon>
        <taxon>Gammaproteobacteria</taxon>
        <taxon>Lysobacterales</taxon>
        <taxon>Lysobacteraceae</taxon>
        <taxon>Stenotrophomonas</taxon>
    </lineage>
</organism>
<accession>A0ABQ6SZC4</accession>
<sequence>MKQRGRRLSPWLAVVLMACGQGVAGQDAAQGVPLGDADPSCPSQDFPQFLRYFTDLADDRVRVRYTSDPLEYEAPAYGASEGEAVTELSREAGPRRFTRLRATTLRATPSITPLEDGGQQVRLGDDAQAEQYTFARRYGCWMLTRVSRSW</sequence>
<evidence type="ECO:0000313" key="3">
    <source>
        <dbReference type="Proteomes" id="UP000326367"/>
    </source>
</evidence>
<evidence type="ECO:0000313" key="2">
    <source>
        <dbReference type="EMBL" id="KAA8996527.1"/>
    </source>
</evidence>
<comment type="caution">
    <text evidence="2">The sequence shown here is derived from an EMBL/GenBank/DDBJ whole genome shotgun (WGS) entry which is preliminary data.</text>
</comment>
<feature type="signal peptide" evidence="1">
    <location>
        <begin position="1"/>
        <end position="24"/>
    </location>
</feature>